<evidence type="ECO:0000256" key="2">
    <source>
        <dbReference type="ARBA" id="ARBA00009183"/>
    </source>
</evidence>
<keyword evidence="3" id="KW-0285">Flavoprotein</keyword>
<dbReference type="GO" id="GO:0004499">
    <property type="term" value="F:N,N-dimethylaniline monooxygenase activity"/>
    <property type="evidence" value="ECO:0007669"/>
    <property type="project" value="InterPro"/>
</dbReference>
<proteinExistence type="inferred from homology"/>
<evidence type="ECO:0000256" key="3">
    <source>
        <dbReference type="ARBA" id="ARBA00022630"/>
    </source>
</evidence>
<dbReference type="AlphaFoldDB" id="A0A0B8ZQ57"/>
<dbReference type="GO" id="GO:0050661">
    <property type="term" value="F:NADP binding"/>
    <property type="evidence" value="ECO:0007669"/>
    <property type="project" value="InterPro"/>
</dbReference>
<evidence type="ECO:0000256" key="17">
    <source>
        <dbReference type="SAM" id="MobiDB-lite"/>
    </source>
</evidence>
<comment type="catalytic activity">
    <reaction evidence="13">
        <text>3,4-dihydroxybenzoate + 2 bromide + 2 NADPH + 2 O2 + 5 H(+) = 3,5-dibromobenzene-1,2-diol + CO2 + 2 NADP(+) + 4 H2O</text>
        <dbReference type="Rhea" id="RHEA:56368"/>
        <dbReference type="ChEBI" id="CHEBI:15377"/>
        <dbReference type="ChEBI" id="CHEBI:15378"/>
        <dbReference type="ChEBI" id="CHEBI:15379"/>
        <dbReference type="ChEBI" id="CHEBI:15858"/>
        <dbReference type="ChEBI" id="CHEBI:16526"/>
        <dbReference type="ChEBI" id="CHEBI:36241"/>
        <dbReference type="ChEBI" id="CHEBI:57783"/>
        <dbReference type="ChEBI" id="CHEBI:58349"/>
        <dbReference type="ChEBI" id="CHEBI:140214"/>
        <dbReference type="EC" id="1.14.19.55"/>
    </reaction>
    <physiologicalReaction direction="left-to-right" evidence="13">
        <dbReference type="Rhea" id="RHEA:56369"/>
    </physiologicalReaction>
</comment>
<evidence type="ECO:0000256" key="9">
    <source>
        <dbReference type="ARBA" id="ARBA00050194"/>
    </source>
</evidence>
<dbReference type="PANTHER" id="PTHR23023">
    <property type="entry name" value="DIMETHYLANILINE MONOOXYGENASE"/>
    <property type="match status" value="1"/>
</dbReference>
<keyword evidence="5" id="KW-0521">NADP</keyword>
<accession>A0A0B8ZQ57</accession>
<evidence type="ECO:0000256" key="14">
    <source>
        <dbReference type="ARBA" id="ARBA00052260"/>
    </source>
</evidence>
<dbReference type="EMBL" id="JRVC01000004">
    <property type="protein sequence ID" value="KHS48329.1"/>
    <property type="molecule type" value="Genomic_DNA"/>
</dbReference>
<evidence type="ECO:0000256" key="6">
    <source>
        <dbReference type="ARBA" id="ARBA00023002"/>
    </source>
</evidence>
<gene>
    <name evidence="18" type="ORF">NJ75_00996</name>
</gene>
<evidence type="ECO:0000256" key="5">
    <source>
        <dbReference type="ARBA" id="ARBA00022857"/>
    </source>
</evidence>
<evidence type="ECO:0000313" key="18">
    <source>
        <dbReference type="EMBL" id="KHS48329.1"/>
    </source>
</evidence>
<evidence type="ECO:0000256" key="13">
    <source>
        <dbReference type="ARBA" id="ARBA00052183"/>
    </source>
</evidence>
<comment type="catalytic activity">
    <reaction evidence="11">
        <text>bromide + 4-hydroxybenzoate + NADPH + O2 + 2 H(+) = 3-bromo-4-hydroxybenzoate + NADP(+) + 2 H2O</text>
        <dbReference type="Rhea" id="RHEA:56352"/>
        <dbReference type="ChEBI" id="CHEBI:15377"/>
        <dbReference type="ChEBI" id="CHEBI:15378"/>
        <dbReference type="ChEBI" id="CHEBI:15379"/>
        <dbReference type="ChEBI" id="CHEBI:15858"/>
        <dbReference type="ChEBI" id="CHEBI:17879"/>
        <dbReference type="ChEBI" id="CHEBI:57783"/>
        <dbReference type="ChEBI" id="CHEBI:58349"/>
        <dbReference type="ChEBI" id="CHEBI:140203"/>
    </reaction>
    <physiologicalReaction direction="left-to-right" evidence="11">
        <dbReference type="Rhea" id="RHEA:56353"/>
    </physiologicalReaction>
</comment>
<dbReference type="PRINTS" id="PR00370">
    <property type="entry name" value="FMOXYGENASE"/>
</dbReference>
<keyword evidence="18" id="KW-0503">Monooxygenase</keyword>
<dbReference type="SUPFAM" id="SSF51905">
    <property type="entry name" value="FAD/NAD(P)-binding domain"/>
    <property type="match status" value="2"/>
</dbReference>
<dbReference type="Proteomes" id="UP000031338">
    <property type="component" value="Unassembled WGS sequence"/>
</dbReference>
<evidence type="ECO:0000256" key="1">
    <source>
        <dbReference type="ARBA" id="ARBA00001974"/>
    </source>
</evidence>
<evidence type="ECO:0000256" key="8">
    <source>
        <dbReference type="ARBA" id="ARBA00035159"/>
    </source>
</evidence>
<dbReference type="GO" id="GO:0034899">
    <property type="term" value="F:trimethylamine monooxygenase activity"/>
    <property type="evidence" value="ECO:0007669"/>
    <property type="project" value="UniProtKB-EC"/>
</dbReference>
<protein>
    <recommendedName>
        <fullName evidence="16">4-hydroxybenzoate brominase (decarboxylating)</fullName>
        <ecNumber evidence="7">1.14.13.148</ecNumber>
        <ecNumber evidence="15">1.14.19.55</ecNumber>
    </recommendedName>
    <alternativeName>
        <fullName evidence="8">Trimethylamine monooxygenase</fullName>
    </alternativeName>
</protein>
<sequence>MAMTELVSSPQIAPVAAPEALGPLPRVCIIGAGCSGFTTAKRLQDRGIPFVVYEASDDIGGNWYFNNPNGMSACYQSLHIDTSKWRLAFEDYPVPTEWPDYPHHAQLLQYFHDYVDHFGLRPHIQFNTRVESATRRAEGGWNISLSTGETERFDALVVANGHHWAARIPDYPGHFSGPQIHSHAYRSPFDPVDCVGRRVLVVGMGNSAMDIASELSQRPIASRLFVSTRRGVWVLPKYYRGQPLDKNPAPSWMPKRLRNWLATRMIKKLVGRMSQYGLPEPDIGPFESHGTVSGEFLLRAGSGDIIMKPGIERLDGDGVAFSDGTREQVDVIIWATGYDIRFPFFDDPAFTADADNRPPPLFKRIMKPEVPDLFYVGLAQPLPTLVNFAEQQSKLVAAYLAGDYAPPSPAEMHRIIAADEAYHTGQYYAARRHTIQLDFDAYVRALNKELAAGARRARAEGNRRPIPARSSPPV</sequence>
<comment type="catalytic activity">
    <reaction evidence="9">
        <text>3-bromo-4-hydroxybenzoate + bromide + NADPH + O2 + 3 H(+) = 2,4-dibromophenol + CO2 + NADP(+) + 2 H2O</text>
        <dbReference type="Rhea" id="RHEA:56356"/>
        <dbReference type="ChEBI" id="CHEBI:15377"/>
        <dbReference type="ChEBI" id="CHEBI:15378"/>
        <dbReference type="ChEBI" id="CHEBI:15379"/>
        <dbReference type="ChEBI" id="CHEBI:15858"/>
        <dbReference type="ChEBI" id="CHEBI:16526"/>
        <dbReference type="ChEBI" id="CHEBI:34238"/>
        <dbReference type="ChEBI" id="CHEBI:57783"/>
        <dbReference type="ChEBI" id="CHEBI:58349"/>
        <dbReference type="ChEBI" id="CHEBI:140203"/>
    </reaction>
    <physiologicalReaction direction="left-to-right" evidence="9">
        <dbReference type="Rhea" id="RHEA:56357"/>
    </physiologicalReaction>
</comment>
<evidence type="ECO:0000313" key="19">
    <source>
        <dbReference type="Proteomes" id="UP000031338"/>
    </source>
</evidence>
<evidence type="ECO:0000256" key="12">
    <source>
        <dbReference type="ARBA" id="ARBA00051726"/>
    </source>
</evidence>
<comment type="catalytic activity">
    <reaction evidence="12">
        <text>3,4-dihydroxybenzoate + bromide + NADPH + O2 + 2 H(+) = 3-bromo-4,5-dihydroxybenzoate + NADP(+) + 2 H2O</text>
        <dbReference type="Rhea" id="RHEA:56372"/>
        <dbReference type="ChEBI" id="CHEBI:15377"/>
        <dbReference type="ChEBI" id="CHEBI:15378"/>
        <dbReference type="ChEBI" id="CHEBI:15379"/>
        <dbReference type="ChEBI" id="CHEBI:15858"/>
        <dbReference type="ChEBI" id="CHEBI:36241"/>
        <dbReference type="ChEBI" id="CHEBI:57783"/>
        <dbReference type="ChEBI" id="CHEBI:58349"/>
        <dbReference type="ChEBI" id="CHEBI:140211"/>
    </reaction>
    <physiologicalReaction direction="left-to-right" evidence="12">
        <dbReference type="Rhea" id="RHEA:56373"/>
    </physiologicalReaction>
</comment>
<dbReference type="Gene3D" id="3.50.50.60">
    <property type="entry name" value="FAD/NAD(P)-binding domain"/>
    <property type="match status" value="1"/>
</dbReference>
<keyword evidence="6 18" id="KW-0560">Oxidoreductase</keyword>
<comment type="cofactor">
    <cofactor evidence="1">
        <name>FAD</name>
        <dbReference type="ChEBI" id="CHEBI:57692"/>
    </cofactor>
</comment>
<dbReference type="STRING" id="48936.NJ75_00996"/>
<evidence type="ECO:0000256" key="16">
    <source>
        <dbReference type="ARBA" id="ARBA00069832"/>
    </source>
</evidence>
<evidence type="ECO:0000256" key="4">
    <source>
        <dbReference type="ARBA" id="ARBA00022827"/>
    </source>
</evidence>
<dbReference type="EC" id="1.14.13.148" evidence="7"/>
<dbReference type="Pfam" id="PF00743">
    <property type="entry name" value="FMO-like"/>
    <property type="match status" value="1"/>
</dbReference>
<comment type="similarity">
    <text evidence="2">Belongs to the FMO family.</text>
</comment>
<dbReference type="InterPro" id="IPR036188">
    <property type="entry name" value="FAD/NAD-bd_sf"/>
</dbReference>
<comment type="caution">
    <text evidence="18">The sequence shown here is derived from an EMBL/GenBank/DDBJ whole genome shotgun (WGS) entry which is preliminary data.</text>
</comment>
<keyword evidence="4" id="KW-0274">FAD</keyword>
<name>A0A0B8ZQ57_9SPHN</name>
<dbReference type="PATRIC" id="fig|48936.3.peg.1009"/>
<evidence type="ECO:0000256" key="11">
    <source>
        <dbReference type="ARBA" id="ARBA00051354"/>
    </source>
</evidence>
<feature type="region of interest" description="Disordered" evidence="17">
    <location>
        <begin position="454"/>
        <end position="474"/>
    </location>
</feature>
<organism evidence="18 19">
    <name type="scientific">Novosphingobium subterraneum</name>
    <dbReference type="NCBI Taxonomy" id="48936"/>
    <lineage>
        <taxon>Bacteria</taxon>
        <taxon>Pseudomonadati</taxon>
        <taxon>Pseudomonadota</taxon>
        <taxon>Alphaproteobacteria</taxon>
        <taxon>Sphingomonadales</taxon>
        <taxon>Sphingomonadaceae</taxon>
        <taxon>Novosphingobium</taxon>
    </lineage>
</organism>
<dbReference type="FunFam" id="3.50.50.60:FF:000023">
    <property type="entry name" value="Dimethylaniline monooxygenase [N-oxide-forming]"/>
    <property type="match status" value="1"/>
</dbReference>
<dbReference type="GO" id="GO:0050660">
    <property type="term" value="F:flavin adenine dinucleotide binding"/>
    <property type="evidence" value="ECO:0007669"/>
    <property type="project" value="InterPro"/>
</dbReference>
<evidence type="ECO:0000256" key="15">
    <source>
        <dbReference type="ARBA" id="ARBA00066870"/>
    </source>
</evidence>
<dbReference type="InterPro" id="IPR020946">
    <property type="entry name" value="Flavin_mOase-like"/>
</dbReference>
<evidence type="ECO:0000256" key="10">
    <source>
        <dbReference type="ARBA" id="ARBA00050583"/>
    </source>
</evidence>
<dbReference type="InterPro" id="IPR050346">
    <property type="entry name" value="FMO-like"/>
</dbReference>
<dbReference type="InterPro" id="IPR000960">
    <property type="entry name" value="Flavin_mOase"/>
</dbReference>
<dbReference type="EC" id="1.14.19.55" evidence="15"/>
<reference evidence="18 19" key="1">
    <citation type="submission" date="2014-10" db="EMBL/GenBank/DDBJ databases">
        <title>Draft genome sequence of Novosphingobium subterraneum DSM 12447.</title>
        <authorList>
            <person name="Gan H.M."/>
            <person name="Gan H.Y."/>
            <person name="Savka M.A."/>
        </authorList>
    </citation>
    <scope>NUCLEOTIDE SEQUENCE [LARGE SCALE GENOMIC DNA]</scope>
    <source>
        <strain evidence="18 19">DSM 12447</strain>
    </source>
</reference>
<comment type="catalytic activity">
    <reaction evidence="14">
        <text>2 bromide + 4-hydroxybenzoate + 2 NADPH + 2 O2 + 5 H(+) = 2,4-dibromophenol + CO2 + 2 NADP(+) + 4 H2O</text>
        <dbReference type="Rhea" id="RHEA:56348"/>
        <dbReference type="ChEBI" id="CHEBI:15377"/>
        <dbReference type="ChEBI" id="CHEBI:15378"/>
        <dbReference type="ChEBI" id="CHEBI:15379"/>
        <dbReference type="ChEBI" id="CHEBI:15858"/>
        <dbReference type="ChEBI" id="CHEBI:16526"/>
        <dbReference type="ChEBI" id="CHEBI:17879"/>
        <dbReference type="ChEBI" id="CHEBI:34238"/>
        <dbReference type="ChEBI" id="CHEBI:57783"/>
        <dbReference type="ChEBI" id="CHEBI:58349"/>
        <dbReference type="EC" id="1.14.19.55"/>
    </reaction>
    <physiologicalReaction direction="left-to-right" evidence="14">
        <dbReference type="Rhea" id="RHEA:56349"/>
    </physiologicalReaction>
</comment>
<evidence type="ECO:0000256" key="7">
    <source>
        <dbReference type="ARBA" id="ARBA00034528"/>
    </source>
</evidence>
<keyword evidence="19" id="KW-1185">Reference proteome</keyword>
<dbReference type="PIRSF" id="PIRSF000332">
    <property type="entry name" value="FMO"/>
    <property type="match status" value="1"/>
</dbReference>
<comment type="catalytic activity">
    <reaction evidence="10">
        <text>3-bromo-4,5-dihydroxybenzoate + bromide + NADPH + O2 + 3 H(+) = 3,5-dibromobenzene-1,2-diol + CO2 + NADP(+) + 2 H2O</text>
        <dbReference type="Rhea" id="RHEA:56376"/>
        <dbReference type="ChEBI" id="CHEBI:15377"/>
        <dbReference type="ChEBI" id="CHEBI:15378"/>
        <dbReference type="ChEBI" id="CHEBI:15379"/>
        <dbReference type="ChEBI" id="CHEBI:15858"/>
        <dbReference type="ChEBI" id="CHEBI:16526"/>
        <dbReference type="ChEBI" id="CHEBI:57783"/>
        <dbReference type="ChEBI" id="CHEBI:58349"/>
        <dbReference type="ChEBI" id="CHEBI:140211"/>
        <dbReference type="ChEBI" id="CHEBI:140214"/>
    </reaction>
    <physiologicalReaction direction="left-to-right" evidence="10">
        <dbReference type="Rhea" id="RHEA:56377"/>
    </physiologicalReaction>
</comment>